<evidence type="ECO:0000256" key="1">
    <source>
        <dbReference type="SAM" id="MobiDB-lite"/>
    </source>
</evidence>
<protein>
    <submittedName>
        <fullName evidence="2">Uncharacterized protein</fullName>
    </submittedName>
</protein>
<feature type="region of interest" description="Disordered" evidence="1">
    <location>
        <begin position="163"/>
        <end position="182"/>
    </location>
</feature>
<sequence length="182" mass="20458">SITKTLTNDQYVFNVIAIDCFPSSDNSRKVSEPAQVTFKIIKACKPSVNDNAKSELIIQSDRLHLFDGVNVNTCDETCIVEDIVGTVELHSKGLDSGCNLEQCSTTNREYVLLEKDGNSNEIPQSKIMTFNGYNQALIVNQSQFSGHLNNEFTIHTWMKHTNDGNNNHNNEKEHVFCKSDEK</sequence>
<dbReference type="GO" id="GO:0045211">
    <property type="term" value="C:postsynaptic membrane"/>
    <property type="evidence" value="ECO:0007669"/>
    <property type="project" value="TreeGrafter"/>
</dbReference>
<evidence type="ECO:0000313" key="2">
    <source>
        <dbReference type="EMBL" id="CAF1551747.1"/>
    </source>
</evidence>
<dbReference type="GO" id="GO:0050806">
    <property type="term" value="P:positive regulation of synaptic transmission"/>
    <property type="evidence" value="ECO:0007669"/>
    <property type="project" value="TreeGrafter"/>
</dbReference>
<comment type="caution">
    <text evidence="2">The sequence shown here is derived from an EMBL/GenBank/DDBJ whole genome shotgun (WGS) entry which is preliminary data.</text>
</comment>
<gene>
    <name evidence="2" type="ORF">JYZ213_LOCUS46347</name>
</gene>
<feature type="compositionally biased region" description="Basic and acidic residues" evidence="1">
    <location>
        <begin position="169"/>
        <end position="182"/>
    </location>
</feature>
<feature type="non-terminal residue" evidence="2">
    <location>
        <position position="1"/>
    </location>
</feature>
<dbReference type="PANTHER" id="PTHR14139">
    <property type="entry name" value="CALSYNTENIN"/>
    <property type="match status" value="1"/>
</dbReference>
<dbReference type="AlphaFoldDB" id="A0A815X3G8"/>
<evidence type="ECO:0000313" key="3">
    <source>
        <dbReference type="Proteomes" id="UP000663845"/>
    </source>
</evidence>
<dbReference type="Proteomes" id="UP000663845">
    <property type="component" value="Unassembled WGS sequence"/>
</dbReference>
<dbReference type="GO" id="GO:0051965">
    <property type="term" value="P:positive regulation of synapse assembly"/>
    <property type="evidence" value="ECO:0007669"/>
    <property type="project" value="TreeGrafter"/>
</dbReference>
<accession>A0A815X3G8</accession>
<feature type="non-terminal residue" evidence="2">
    <location>
        <position position="182"/>
    </location>
</feature>
<organism evidence="2 3">
    <name type="scientific">Adineta steineri</name>
    <dbReference type="NCBI Taxonomy" id="433720"/>
    <lineage>
        <taxon>Eukaryota</taxon>
        <taxon>Metazoa</taxon>
        <taxon>Spiralia</taxon>
        <taxon>Gnathifera</taxon>
        <taxon>Rotifera</taxon>
        <taxon>Eurotatoria</taxon>
        <taxon>Bdelloidea</taxon>
        <taxon>Adinetida</taxon>
        <taxon>Adinetidae</taxon>
        <taxon>Adineta</taxon>
    </lineage>
</organism>
<proteinExistence type="predicted"/>
<dbReference type="EMBL" id="CAJNOG010005513">
    <property type="protein sequence ID" value="CAF1551747.1"/>
    <property type="molecule type" value="Genomic_DNA"/>
</dbReference>
<dbReference type="GO" id="GO:0009986">
    <property type="term" value="C:cell surface"/>
    <property type="evidence" value="ECO:0007669"/>
    <property type="project" value="TreeGrafter"/>
</dbReference>
<reference evidence="2" key="1">
    <citation type="submission" date="2021-02" db="EMBL/GenBank/DDBJ databases">
        <authorList>
            <person name="Nowell W R."/>
        </authorList>
    </citation>
    <scope>NUCLEOTIDE SEQUENCE</scope>
</reference>
<name>A0A815X3G8_9BILA</name>
<dbReference type="PANTHER" id="PTHR14139:SF2">
    <property type="entry name" value="CALSYNTENIN-1"/>
    <property type="match status" value="1"/>
</dbReference>